<feature type="signal peptide" evidence="1">
    <location>
        <begin position="1"/>
        <end position="27"/>
    </location>
</feature>
<evidence type="ECO:0000313" key="3">
    <source>
        <dbReference type="Proteomes" id="UP000184383"/>
    </source>
</evidence>
<dbReference type="Proteomes" id="UP000184383">
    <property type="component" value="Unassembled WGS sequence"/>
</dbReference>
<keyword evidence="1" id="KW-0732">Signal</keyword>
<reference evidence="3" key="1">
    <citation type="journal article" date="2017" name="Genome Biol.">
        <title>Comparative genomics reveals high biological diversity and specific adaptations in the industrially and medically important fungal genus Aspergillus.</title>
        <authorList>
            <person name="de Vries R.P."/>
            <person name="Riley R."/>
            <person name="Wiebenga A."/>
            <person name="Aguilar-Osorio G."/>
            <person name="Amillis S."/>
            <person name="Uchima C.A."/>
            <person name="Anderluh G."/>
            <person name="Asadollahi M."/>
            <person name="Askin M."/>
            <person name="Barry K."/>
            <person name="Battaglia E."/>
            <person name="Bayram O."/>
            <person name="Benocci T."/>
            <person name="Braus-Stromeyer S.A."/>
            <person name="Caldana C."/>
            <person name="Canovas D."/>
            <person name="Cerqueira G.C."/>
            <person name="Chen F."/>
            <person name="Chen W."/>
            <person name="Choi C."/>
            <person name="Clum A."/>
            <person name="Dos Santos R.A."/>
            <person name="Damasio A.R."/>
            <person name="Diallinas G."/>
            <person name="Emri T."/>
            <person name="Fekete E."/>
            <person name="Flipphi M."/>
            <person name="Freyberg S."/>
            <person name="Gallo A."/>
            <person name="Gournas C."/>
            <person name="Habgood R."/>
            <person name="Hainaut M."/>
            <person name="Harispe M.L."/>
            <person name="Henrissat B."/>
            <person name="Hilden K.S."/>
            <person name="Hope R."/>
            <person name="Hossain A."/>
            <person name="Karabika E."/>
            <person name="Karaffa L."/>
            <person name="Karanyi Z."/>
            <person name="Krasevec N."/>
            <person name="Kuo A."/>
            <person name="Kusch H."/>
            <person name="LaButti K."/>
            <person name="Lagendijk E.L."/>
            <person name="Lapidus A."/>
            <person name="Levasseur A."/>
            <person name="Lindquist E."/>
            <person name="Lipzen A."/>
            <person name="Logrieco A.F."/>
            <person name="MacCabe A."/>
            <person name="Maekelae M.R."/>
            <person name="Malavazi I."/>
            <person name="Melin P."/>
            <person name="Meyer V."/>
            <person name="Mielnichuk N."/>
            <person name="Miskei M."/>
            <person name="Molnar A.P."/>
            <person name="Mule G."/>
            <person name="Ngan C.Y."/>
            <person name="Orejas M."/>
            <person name="Orosz E."/>
            <person name="Ouedraogo J.P."/>
            <person name="Overkamp K.M."/>
            <person name="Park H.-S."/>
            <person name="Perrone G."/>
            <person name="Piumi F."/>
            <person name="Punt P.J."/>
            <person name="Ram A.F."/>
            <person name="Ramon A."/>
            <person name="Rauscher S."/>
            <person name="Record E."/>
            <person name="Riano-Pachon D.M."/>
            <person name="Robert V."/>
            <person name="Roehrig J."/>
            <person name="Ruller R."/>
            <person name="Salamov A."/>
            <person name="Salih N.S."/>
            <person name="Samson R.A."/>
            <person name="Sandor E."/>
            <person name="Sanguinetti M."/>
            <person name="Schuetze T."/>
            <person name="Sepcic K."/>
            <person name="Shelest E."/>
            <person name="Sherlock G."/>
            <person name="Sophianopoulou V."/>
            <person name="Squina F.M."/>
            <person name="Sun H."/>
            <person name="Susca A."/>
            <person name="Todd R.B."/>
            <person name="Tsang A."/>
            <person name="Unkles S.E."/>
            <person name="van de Wiele N."/>
            <person name="van Rossen-Uffink D."/>
            <person name="Oliveira J.V."/>
            <person name="Vesth T.C."/>
            <person name="Visser J."/>
            <person name="Yu J.-H."/>
            <person name="Zhou M."/>
            <person name="Andersen M.R."/>
            <person name="Archer D.B."/>
            <person name="Baker S.E."/>
            <person name="Benoit I."/>
            <person name="Brakhage A.A."/>
            <person name="Braus G.H."/>
            <person name="Fischer R."/>
            <person name="Frisvad J.C."/>
            <person name="Goldman G.H."/>
            <person name="Houbraken J."/>
            <person name="Oakley B."/>
            <person name="Pocsi I."/>
            <person name="Scazzocchio C."/>
            <person name="Seiboth B."/>
            <person name="vanKuyk P.A."/>
            <person name="Wortman J."/>
            <person name="Dyer P.S."/>
            <person name="Grigoriev I.V."/>
        </authorList>
    </citation>
    <scope>NUCLEOTIDE SEQUENCE [LARGE SCALE GENOMIC DNA]</scope>
    <source>
        <strain evidence="3">DTO 134E9</strain>
    </source>
</reference>
<dbReference type="AlphaFoldDB" id="A0A1L9RUL7"/>
<dbReference type="EMBL" id="KV878210">
    <property type="protein sequence ID" value="OJJ38609.1"/>
    <property type="molecule type" value="Genomic_DNA"/>
</dbReference>
<protein>
    <submittedName>
        <fullName evidence="2">Uncharacterized protein</fullName>
    </submittedName>
</protein>
<dbReference type="RefSeq" id="XP_040692285.1">
    <property type="nucleotide sequence ID" value="XM_040833862.1"/>
</dbReference>
<evidence type="ECO:0000313" key="2">
    <source>
        <dbReference type="EMBL" id="OJJ38609.1"/>
    </source>
</evidence>
<dbReference type="GeneID" id="63749710"/>
<organism evidence="2 3">
    <name type="scientific">Aspergillus wentii DTO 134E9</name>
    <dbReference type="NCBI Taxonomy" id="1073089"/>
    <lineage>
        <taxon>Eukaryota</taxon>
        <taxon>Fungi</taxon>
        <taxon>Dikarya</taxon>
        <taxon>Ascomycota</taxon>
        <taxon>Pezizomycotina</taxon>
        <taxon>Eurotiomycetes</taxon>
        <taxon>Eurotiomycetidae</taxon>
        <taxon>Eurotiales</taxon>
        <taxon>Aspergillaceae</taxon>
        <taxon>Aspergillus</taxon>
        <taxon>Aspergillus subgen. Cremei</taxon>
    </lineage>
</organism>
<gene>
    <name evidence="2" type="ORF">ASPWEDRAFT_337893</name>
</gene>
<sequence length="116" mass="13719">MKPQLNCKTSILLFFLIVFSPFSPFFSNFSCENQSTLSFPQLNNTWCTLIQKRKRRNKREQILHRQKEETMLLSQTLSVQRGSRIVQCNGDVEYRLNRKSVSQGTKCLRKMQVTRK</sequence>
<proteinExistence type="predicted"/>
<accession>A0A1L9RUL7</accession>
<keyword evidence="3" id="KW-1185">Reference proteome</keyword>
<feature type="chain" id="PRO_5013132344" evidence="1">
    <location>
        <begin position="28"/>
        <end position="116"/>
    </location>
</feature>
<dbReference type="VEuPathDB" id="FungiDB:ASPWEDRAFT_337893"/>
<name>A0A1L9RUL7_ASPWE</name>
<evidence type="ECO:0000256" key="1">
    <source>
        <dbReference type="SAM" id="SignalP"/>
    </source>
</evidence>